<accession>A0AAE1XX69</accession>
<dbReference type="AlphaFoldDB" id="A0AAE1XX69"/>
<reference evidence="1" key="1">
    <citation type="submission" date="2020-06" db="EMBL/GenBank/DDBJ databases">
        <authorList>
            <person name="Li T."/>
            <person name="Hu X."/>
            <person name="Zhang T."/>
            <person name="Song X."/>
            <person name="Zhang H."/>
            <person name="Dai N."/>
            <person name="Sheng W."/>
            <person name="Hou X."/>
            <person name="Wei L."/>
        </authorList>
    </citation>
    <scope>NUCLEOTIDE SEQUENCE</scope>
    <source>
        <strain evidence="1">3651</strain>
        <tissue evidence="1">Leaf</tissue>
    </source>
</reference>
<protein>
    <submittedName>
        <fullName evidence="1">Uncharacterized protein</fullName>
    </submittedName>
</protein>
<dbReference type="EMBL" id="JACGWO010000009">
    <property type="protein sequence ID" value="KAK4419685.1"/>
    <property type="molecule type" value="Genomic_DNA"/>
</dbReference>
<evidence type="ECO:0000313" key="1">
    <source>
        <dbReference type="EMBL" id="KAK4419685.1"/>
    </source>
</evidence>
<reference evidence="1" key="2">
    <citation type="journal article" date="2024" name="Plant">
        <title>Genomic evolution and insights into agronomic trait innovations of Sesamum species.</title>
        <authorList>
            <person name="Miao H."/>
            <person name="Wang L."/>
            <person name="Qu L."/>
            <person name="Liu H."/>
            <person name="Sun Y."/>
            <person name="Le M."/>
            <person name="Wang Q."/>
            <person name="Wei S."/>
            <person name="Zheng Y."/>
            <person name="Lin W."/>
            <person name="Duan Y."/>
            <person name="Cao H."/>
            <person name="Xiong S."/>
            <person name="Wang X."/>
            <person name="Wei L."/>
            <person name="Li C."/>
            <person name="Ma Q."/>
            <person name="Ju M."/>
            <person name="Zhao R."/>
            <person name="Li G."/>
            <person name="Mu C."/>
            <person name="Tian Q."/>
            <person name="Mei H."/>
            <person name="Zhang T."/>
            <person name="Gao T."/>
            <person name="Zhang H."/>
        </authorList>
    </citation>
    <scope>NUCLEOTIDE SEQUENCE</scope>
    <source>
        <strain evidence="1">3651</strain>
    </source>
</reference>
<sequence>MVNKSSSSLYICASSSPAIIVQKDADWTVYEVDEACLDSVGQIIVQQLNGSMDMGLISKMVKQLLRFAIGDHDRDLRLRWNSLANSIPNHSTFLDRPTSCHILNNLINVTVNRSTLLNRPPTSCHLINLKQNLFYHRAYLSKL</sequence>
<organism evidence="1 2">
    <name type="scientific">Sesamum alatum</name>
    <dbReference type="NCBI Taxonomy" id="300844"/>
    <lineage>
        <taxon>Eukaryota</taxon>
        <taxon>Viridiplantae</taxon>
        <taxon>Streptophyta</taxon>
        <taxon>Embryophyta</taxon>
        <taxon>Tracheophyta</taxon>
        <taxon>Spermatophyta</taxon>
        <taxon>Magnoliopsida</taxon>
        <taxon>eudicotyledons</taxon>
        <taxon>Gunneridae</taxon>
        <taxon>Pentapetalae</taxon>
        <taxon>asterids</taxon>
        <taxon>lamiids</taxon>
        <taxon>Lamiales</taxon>
        <taxon>Pedaliaceae</taxon>
        <taxon>Sesamum</taxon>
    </lineage>
</organism>
<comment type="caution">
    <text evidence="1">The sequence shown here is derived from an EMBL/GenBank/DDBJ whole genome shotgun (WGS) entry which is preliminary data.</text>
</comment>
<keyword evidence="2" id="KW-1185">Reference proteome</keyword>
<evidence type="ECO:0000313" key="2">
    <source>
        <dbReference type="Proteomes" id="UP001293254"/>
    </source>
</evidence>
<proteinExistence type="predicted"/>
<name>A0AAE1XX69_9LAMI</name>
<gene>
    <name evidence="1" type="ORF">Salat_2381400</name>
</gene>
<dbReference type="Proteomes" id="UP001293254">
    <property type="component" value="Unassembled WGS sequence"/>
</dbReference>